<name>A0A1B0BLL2_9MUSC</name>
<sequence>MKDDKTIKRRDGSRHQIRLLFDYPQIVSAFRQKIDSNQLPVEGDIKELIAVMAKTRYAKSQFWALRAAIPNRNAPFAKYATYEFLQPAVVSYIQGAISAKVLLVDTSLANQMCEFIRSLTKFIGVFHRRRSTKRFTERTKYFTHFTHHMVDSDIVRRIQFTVVARVKVFKQRGSCRSGSTQRGSLFGYALFLLLIGINWNEEESEDKHIGVLRGQRQLLHTSTAPCVRVLQTPTAPHNKTQHVPPPNHSSEYPDWAVKRSKFLIHLYNLMQRPLQKFMDAH</sequence>
<reference evidence="1" key="2">
    <citation type="submission" date="2020-05" db="UniProtKB">
        <authorList>
            <consortium name="EnsemblMetazoa"/>
        </authorList>
    </citation>
    <scope>IDENTIFICATION</scope>
    <source>
        <strain evidence="1">IAEA</strain>
    </source>
</reference>
<keyword evidence="2" id="KW-1185">Reference proteome</keyword>
<dbReference type="AlphaFoldDB" id="A0A1B0BLL2"/>
<organism evidence="1 2">
    <name type="scientific">Glossina palpalis gambiensis</name>
    <dbReference type="NCBI Taxonomy" id="67801"/>
    <lineage>
        <taxon>Eukaryota</taxon>
        <taxon>Metazoa</taxon>
        <taxon>Ecdysozoa</taxon>
        <taxon>Arthropoda</taxon>
        <taxon>Hexapoda</taxon>
        <taxon>Insecta</taxon>
        <taxon>Pterygota</taxon>
        <taxon>Neoptera</taxon>
        <taxon>Endopterygota</taxon>
        <taxon>Diptera</taxon>
        <taxon>Brachycera</taxon>
        <taxon>Muscomorpha</taxon>
        <taxon>Hippoboscoidea</taxon>
        <taxon>Glossinidae</taxon>
        <taxon>Glossina</taxon>
    </lineage>
</organism>
<accession>A0A1B0BLL2</accession>
<reference evidence="2" key="1">
    <citation type="submission" date="2015-01" db="EMBL/GenBank/DDBJ databases">
        <authorList>
            <person name="Aksoy S."/>
            <person name="Warren W."/>
            <person name="Wilson R.K."/>
        </authorList>
    </citation>
    <scope>NUCLEOTIDE SEQUENCE [LARGE SCALE GENOMIC DNA]</scope>
    <source>
        <strain evidence="2">IAEA</strain>
    </source>
</reference>
<dbReference type="VEuPathDB" id="VectorBase:GPPI034001"/>
<evidence type="ECO:0000313" key="2">
    <source>
        <dbReference type="Proteomes" id="UP000092460"/>
    </source>
</evidence>
<proteinExistence type="predicted"/>
<dbReference type="EMBL" id="JXJN01016426">
    <property type="status" value="NOT_ANNOTATED_CDS"/>
    <property type="molecule type" value="Genomic_DNA"/>
</dbReference>
<dbReference type="Proteomes" id="UP000092460">
    <property type="component" value="Unassembled WGS sequence"/>
</dbReference>
<dbReference type="EnsemblMetazoa" id="GPPI034001-RA">
    <property type="protein sequence ID" value="GPPI034001-PA"/>
    <property type="gene ID" value="GPPI034001"/>
</dbReference>
<evidence type="ECO:0000313" key="1">
    <source>
        <dbReference type="EnsemblMetazoa" id="GPPI034001-PA"/>
    </source>
</evidence>
<protein>
    <submittedName>
        <fullName evidence="1">Uncharacterized protein</fullName>
    </submittedName>
</protein>